<dbReference type="AlphaFoldDB" id="A0A0J7KNF3"/>
<feature type="compositionally biased region" description="Basic and acidic residues" evidence="1">
    <location>
        <begin position="107"/>
        <end position="135"/>
    </location>
</feature>
<dbReference type="PROSITE" id="PS50013">
    <property type="entry name" value="CHROMO_2"/>
    <property type="match status" value="1"/>
</dbReference>
<reference evidence="3 4" key="1">
    <citation type="submission" date="2015-04" db="EMBL/GenBank/DDBJ databases">
        <title>Lasius niger genome sequencing.</title>
        <authorList>
            <person name="Konorov E.A."/>
            <person name="Nikitin M.A."/>
            <person name="Kirill M.V."/>
            <person name="Chang P."/>
        </authorList>
    </citation>
    <scope>NUCLEOTIDE SEQUENCE [LARGE SCALE GENOMIC DNA]</scope>
    <source>
        <tissue evidence="3">Whole</tissue>
    </source>
</reference>
<organism evidence="3 4">
    <name type="scientific">Lasius niger</name>
    <name type="common">Black garden ant</name>
    <dbReference type="NCBI Taxonomy" id="67767"/>
    <lineage>
        <taxon>Eukaryota</taxon>
        <taxon>Metazoa</taxon>
        <taxon>Ecdysozoa</taxon>
        <taxon>Arthropoda</taxon>
        <taxon>Hexapoda</taxon>
        <taxon>Insecta</taxon>
        <taxon>Pterygota</taxon>
        <taxon>Neoptera</taxon>
        <taxon>Endopterygota</taxon>
        <taxon>Hymenoptera</taxon>
        <taxon>Apocrita</taxon>
        <taxon>Aculeata</taxon>
        <taxon>Formicoidea</taxon>
        <taxon>Formicidae</taxon>
        <taxon>Formicinae</taxon>
        <taxon>Lasius</taxon>
        <taxon>Lasius</taxon>
    </lineage>
</organism>
<dbReference type="SUPFAM" id="SSF54160">
    <property type="entry name" value="Chromo domain-like"/>
    <property type="match status" value="1"/>
</dbReference>
<evidence type="ECO:0000313" key="3">
    <source>
        <dbReference type="EMBL" id="KMQ91771.1"/>
    </source>
</evidence>
<gene>
    <name evidence="3" type="ORF">RF55_8322</name>
</gene>
<proteinExistence type="predicted"/>
<dbReference type="Proteomes" id="UP000036403">
    <property type="component" value="Unassembled WGS sequence"/>
</dbReference>
<dbReference type="GO" id="GO:0005694">
    <property type="term" value="C:chromosome"/>
    <property type="evidence" value="ECO:0007669"/>
    <property type="project" value="UniProtKB-ARBA"/>
</dbReference>
<dbReference type="Pfam" id="PF00385">
    <property type="entry name" value="Chromo"/>
    <property type="match status" value="1"/>
</dbReference>
<dbReference type="InterPro" id="IPR000953">
    <property type="entry name" value="Chromo/chromo_shadow_dom"/>
</dbReference>
<evidence type="ECO:0000313" key="4">
    <source>
        <dbReference type="Proteomes" id="UP000036403"/>
    </source>
</evidence>
<protein>
    <submittedName>
        <fullName evidence="3">Chromodomain y-like protein</fullName>
    </submittedName>
</protein>
<feature type="compositionally biased region" description="Basic residues" evidence="1">
    <location>
        <begin position="136"/>
        <end position="149"/>
    </location>
</feature>
<accession>A0A0J7KNF3</accession>
<feature type="non-terminal residue" evidence="3">
    <location>
        <position position="192"/>
    </location>
</feature>
<feature type="region of interest" description="Disordered" evidence="1">
    <location>
        <begin position="100"/>
        <end position="165"/>
    </location>
</feature>
<keyword evidence="4" id="KW-1185">Reference proteome</keyword>
<dbReference type="EMBL" id="LBMM01005164">
    <property type="protein sequence ID" value="KMQ91771.1"/>
    <property type="molecule type" value="Genomic_DNA"/>
</dbReference>
<feature type="domain" description="Chromo" evidence="2">
    <location>
        <begin position="165"/>
        <end position="192"/>
    </location>
</feature>
<dbReference type="InterPro" id="IPR023780">
    <property type="entry name" value="Chromo_domain"/>
</dbReference>
<evidence type="ECO:0000259" key="2">
    <source>
        <dbReference type="PROSITE" id="PS50013"/>
    </source>
</evidence>
<dbReference type="STRING" id="67767.A0A0J7KNF3"/>
<sequence>MGRLDVLNGQKAQVWAFLLWKDSQIQQEGTDKDATNAWKLYQKWCKMDTHVRDSWITAGKTIQTFTKISNAKMQDTPIQVQTNTNVEGAKPIIVRKIIRNGQPEETSEAKKETTKLLETKTQKNESIEMEADKKEKPKLKPSIKPKNKSGKAATEEDAESSNEEYVVEKILAKRFNPKKRCSEYLIKWEGYS</sequence>
<dbReference type="OrthoDB" id="7554109at2759"/>
<comment type="caution">
    <text evidence="3">The sequence shown here is derived from an EMBL/GenBank/DDBJ whole genome shotgun (WGS) entry which is preliminary data.</text>
</comment>
<evidence type="ECO:0000256" key="1">
    <source>
        <dbReference type="SAM" id="MobiDB-lite"/>
    </source>
</evidence>
<dbReference type="Gene3D" id="2.40.50.40">
    <property type="match status" value="1"/>
</dbReference>
<dbReference type="PaxDb" id="67767-A0A0J7KNF3"/>
<name>A0A0J7KNF3_LASNI</name>
<dbReference type="InterPro" id="IPR016197">
    <property type="entry name" value="Chromo-like_dom_sf"/>
</dbReference>